<sequence>MKLQRSRSRRRAERQSRWERGEGSVQDVSRAQAVGGERLGRRVSAPEVDEDKEFLERKAKLQEWEKQLSSSSQQAETLAKAQQNIGETMGNLGLAFMKLGKFETEETTCSSQRIRAAEIKKFATAALKASRLNRGFNANIVKYLDTLHEYLGVMLAIHNAFADRSSALLTVQTLSSDLFSLEARAEKLEAASSKTFSLDRTRSHKIEELKETIKITEDAKSCALREYERINSNVFMMQENNRSELERFDKERHRDFIAMMKGFVICQIGYSEKMANVWATVAEETNGYARGK</sequence>
<feature type="compositionally biased region" description="Basic residues" evidence="2">
    <location>
        <begin position="1"/>
        <end position="12"/>
    </location>
</feature>
<evidence type="ECO:0000256" key="2">
    <source>
        <dbReference type="SAM" id="MobiDB-lite"/>
    </source>
</evidence>
<dbReference type="Gene3D" id="1.20.1270.60">
    <property type="entry name" value="Arfaptin homology (AH) domain/BAR domain"/>
    <property type="match status" value="1"/>
</dbReference>
<accession>A0A6V7QRQ3</accession>
<dbReference type="Pfam" id="PF09325">
    <property type="entry name" value="Vps5"/>
    <property type="match status" value="1"/>
</dbReference>
<dbReference type="EMBL" id="CAJEUB010000006">
    <property type="protein sequence ID" value="CAD1845859.1"/>
    <property type="molecule type" value="Genomic_DNA"/>
</dbReference>
<feature type="compositionally biased region" description="Basic and acidic residues" evidence="2">
    <location>
        <begin position="13"/>
        <end position="22"/>
    </location>
</feature>
<keyword evidence="1" id="KW-0175">Coiled coil</keyword>
<dbReference type="PANTHER" id="PTHR46757">
    <property type="entry name" value="SORTING NEXIN-RELATED"/>
    <property type="match status" value="1"/>
</dbReference>
<dbReference type="InterPro" id="IPR015404">
    <property type="entry name" value="Vps5_C"/>
</dbReference>
<evidence type="ECO:0000256" key="1">
    <source>
        <dbReference type="SAM" id="Coils"/>
    </source>
</evidence>
<reference evidence="4" key="1">
    <citation type="submission" date="2020-07" db="EMBL/GenBank/DDBJ databases">
        <authorList>
            <person name="Lin J."/>
        </authorList>
    </citation>
    <scope>NUCLEOTIDE SEQUENCE</scope>
</reference>
<organism evidence="4">
    <name type="scientific">Ananas comosus var. bracteatus</name>
    <name type="common">red pineapple</name>
    <dbReference type="NCBI Taxonomy" id="296719"/>
    <lineage>
        <taxon>Eukaryota</taxon>
        <taxon>Viridiplantae</taxon>
        <taxon>Streptophyta</taxon>
        <taxon>Embryophyta</taxon>
        <taxon>Tracheophyta</taxon>
        <taxon>Spermatophyta</taxon>
        <taxon>Magnoliopsida</taxon>
        <taxon>Liliopsida</taxon>
        <taxon>Poales</taxon>
        <taxon>Bromeliaceae</taxon>
        <taxon>Bromelioideae</taxon>
        <taxon>Ananas</taxon>
    </lineage>
</organism>
<gene>
    <name evidence="4" type="ORF">CB5_LOCUS29070</name>
</gene>
<dbReference type="AlphaFoldDB" id="A0A6V7QRQ3"/>
<proteinExistence type="predicted"/>
<name>A0A6V7QRQ3_ANACO</name>
<feature type="region of interest" description="Disordered" evidence="2">
    <location>
        <begin position="1"/>
        <end position="47"/>
    </location>
</feature>
<protein>
    <recommendedName>
        <fullName evidence="3">Sorting nexin/Vps5-like C-terminal domain-containing protein</fullName>
    </recommendedName>
</protein>
<feature type="domain" description="Sorting nexin/Vps5-like C-terminal" evidence="3">
    <location>
        <begin position="48"/>
        <end position="283"/>
    </location>
</feature>
<dbReference type="PANTHER" id="PTHR46757:SF2">
    <property type="entry name" value="OS05G0346100 PROTEIN"/>
    <property type="match status" value="1"/>
</dbReference>
<evidence type="ECO:0000313" key="4">
    <source>
        <dbReference type="EMBL" id="CAD1845859.1"/>
    </source>
</evidence>
<evidence type="ECO:0000259" key="3">
    <source>
        <dbReference type="Pfam" id="PF09325"/>
    </source>
</evidence>
<feature type="coiled-coil region" evidence="1">
    <location>
        <begin position="171"/>
        <end position="226"/>
    </location>
</feature>
<dbReference type="CDD" id="cd07596">
    <property type="entry name" value="BAR_SNX"/>
    <property type="match status" value="1"/>
</dbReference>
<dbReference type="InterPro" id="IPR027267">
    <property type="entry name" value="AH/BAR_dom_sf"/>
</dbReference>
<dbReference type="InterPro" id="IPR044279">
    <property type="entry name" value="SNX2A/B"/>
</dbReference>